<dbReference type="EMBL" id="JASCZI010061290">
    <property type="protein sequence ID" value="MED6138297.1"/>
    <property type="molecule type" value="Genomic_DNA"/>
</dbReference>
<organism evidence="1 2">
    <name type="scientific">Stylosanthes scabra</name>
    <dbReference type="NCBI Taxonomy" id="79078"/>
    <lineage>
        <taxon>Eukaryota</taxon>
        <taxon>Viridiplantae</taxon>
        <taxon>Streptophyta</taxon>
        <taxon>Embryophyta</taxon>
        <taxon>Tracheophyta</taxon>
        <taxon>Spermatophyta</taxon>
        <taxon>Magnoliopsida</taxon>
        <taxon>eudicotyledons</taxon>
        <taxon>Gunneridae</taxon>
        <taxon>Pentapetalae</taxon>
        <taxon>rosids</taxon>
        <taxon>fabids</taxon>
        <taxon>Fabales</taxon>
        <taxon>Fabaceae</taxon>
        <taxon>Papilionoideae</taxon>
        <taxon>50 kb inversion clade</taxon>
        <taxon>dalbergioids sensu lato</taxon>
        <taxon>Dalbergieae</taxon>
        <taxon>Pterocarpus clade</taxon>
        <taxon>Stylosanthes</taxon>
    </lineage>
</organism>
<proteinExistence type="predicted"/>
<evidence type="ECO:0000313" key="2">
    <source>
        <dbReference type="Proteomes" id="UP001341840"/>
    </source>
</evidence>
<protein>
    <submittedName>
        <fullName evidence="1">Uncharacterized protein</fullName>
    </submittedName>
</protein>
<reference evidence="1 2" key="1">
    <citation type="journal article" date="2023" name="Plants (Basel)">
        <title>Bridging the Gap: Combining Genomics and Transcriptomics Approaches to Understand Stylosanthes scabra, an Orphan Legume from the Brazilian Caatinga.</title>
        <authorList>
            <person name="Ferreira-Neto J.R.C."/>
            <person name="da Silva M.D."/>
            <person name="Binneck E."/>
            <person name="de Melo N.F."/>
            <person name="da Silva R.H."/>
            <person name="de Melo A.L.T.M."/>
            <person name="Pandolfi V."/>
            <person name="Bustamante F.O."/>
            <person name="Brasileiro-Vidal A.C."/>
            <person name="Benko-Iseppon A.M."/>
        </authorList>
    </citation>
    <scope>NUCLEOTIDE SEQUENCE [LARGE SCALE GENOMIC DNA]</scope>
    <source>
        <tissue evidence="1">Leaves</tissue>
    </source>
</reference>
<name>A0ABU6SPS7_9FABA</name>
<dbReference type="Proteomes" id="UP001341840">
    <property type="component" value="Unassembled WGS sequence"/>
</dbReference>
<keyword evidence="2" id="KW-1185">Reference proteome</keyword>
<gene>
    <name evidence="1" type="ORF">PIB30_072971</name>
</gene>
<comment type="caution">
    <text evidence="1">The sequence shown here is derived from an EMBL/GenBank/DDBJ whole genome shotgun (WGS) entry which is preliminary data.</text>
</comment>
<evidence type="ECO:0000313" key="1">
    <source>
        <dbReference type="EMBL" id="MED6138297.1"/>
    </source>
</evidence>
<accession>A0ABU6SPS7</accession>
<sequence>MRRIFIGQKRISVSLYMLRTSLEAQFLRNKAANKWPTSKEESSKTGKIRCNLNRSHKDLNYPQLYKYRASPPQVLGYAIELNTEDTSSYLEYRDLAPHSKSLGQSLTDLTLTLASSVGNLILEGQEA</sequence>